<comment type="caution">
    <text evidence="1">The sequence shown here is derived from an EMBL/GenBank/DDBJ whole genome shotgun (WGS) entry which is preliminary data.</text>
</comment>
<protein>
    <submittedName>
        <fullName evidence="1">Uncharacterized protein</fullName>
    </submittedName>
</protein>
<dbReference type="EMBL" id="JACHJK010000019">
    <property type="protein sequence ID" value="MBB5931867.1"/>
    <property type="molecule type" value="Genomic_DNA"/>
</dbReference>
<evidence type="ECO:0000313" key="1">
    <source>
        <dbReference type="EMBL" id="MBB5931867.1"/>
    </source>
</evidence>
<reference evidence="1 2" key="1">
    <citation type="submission" date="2020-08" db="EMBL/GenBank/DDBJ databases">
        <title>Genomic Encyclopedia of Type Strains, Phase III (KMG-III): the genomes of soil and plant-associated and newly described type strains.</title>
        <authorList>
            <person name="Whitman W."/>
        </authorList>
    </citation>
    <scope>NUCLEOTIDE SEQUENCE [LARGE SCALE GENOMIC DNA]</scope>
    <source>
        <strain evidence="1 2">CECT 3313</strain>
    </source>
</reference>
<sequence>MAREIQVPVDDAAYDALVEEAERTGVTVPELAGRVLEHDVARRRFVTAVGGFVTAWGPAFDEAVGTSGAGGAAA</sequence>
<proteinExistence type="predicted"/>
<keyword evidence="2" id="KW-1185">Reference proteome</keyword>
<dbReference type="RefSeq" id="WP_184973693.1">
    <property type="nucleotide sequence ID" value="NZ_BAAAWF010000014.1"/>
</dbReference>
<evidence type="ECO:0000313" key="2">
    <source>
        <dbReference type="Proteomes" id="UP000585836"/>
    </source>
</evidence>
<dbReference type="Proteomes" id="UP000585836">
    <property type="component" value="Unassembled WGS sequence"/>
</dbReference>
<organism evidence="1 2">
    <name type="scientific">Streptomyces echinatus</name>
    <dbReference type="NCBI Taxonomy" id="67293"/>
    <lineage>
        <taxon>Bacteria</taxon>
        <taxon>Bacillati</taxon>
        <taxon>Actinomycetota</taxon>
        <taxon>Actinomycetes</taxon>
        <taxon>Kitasatosporales</taxon>
        <taxon>Streptomycetaceae</taxon>
        <taxon>Streptomyces</taxon>
    </lineage>
</organism>
<name>A0A7W9Q359_9ACTN</name>
<dbReference type="AlphaFoldDB" id="A0A7W9Q359"/>
<accession>A0A7W9Q359</accession>
<gene>
    <name evidence="1" type="ORF">FHS34_007376</name>
</gene>